<dbReference type="InterPro" id="IPR012844">
    <property type="entry name" value="DhaM_N"/>
</dbReference>
<comment type="caution">
    <text evidence="7">The sequence shown here is derived from an EMBL/GenBank/DDBJ whole genome shotgun (WGS) entry which is preliminary data.</text>
</comment>
<evidence type="ECO:0000256" key="1">
    <source>
        <dbReference type="ARBA" id="ARBA00001113"/>
    </source>
</evidence>
<dbReference type="InterPro" id="IPR036662">
    <property type="entry name" value="PTS_EIIA_man-typ_sf"/>
</dbReference>
<dbReference type="Pfam" id="PF03610">
    <property type="entry name" value="EIIA-man"/>
    <property type="match status" value="1"/>
</dbReference>
<dbReference type="GO" id="GO:0019563">
    <property type="term" value="P:glycerol catabolic process"/>
    <property type="evidence" value="ECO:0007669"/>
    <property type="project" value="InterPro"/>
</dbReference>
<keyword evidence="7" id="KW-0670">Pyruvate</keyword>
<sequence length="143" mass="14336">MKGAQMSQVGIVIVSHSNKLATAAVDLVAQMVSDETRPPVRIAAGLDETTLGTDAAAVSAAIEELSECPGILVLVDLGSAILSAQMALDFVDPELAAKVTVSPAPLVEGLFAALITASTGAPLETVASEAASALAPKQSQLAD</sequence>
<protein>
    <recommendedName>
        <fullName evidence="3">phosphoenolpyruvate--glycerone phosphotransferase</fullName>
        <ecNumber evidence="3">2.7.1.121</ecNumber>
    </recommendedName>
</protein>
<dbReference type="AlphaFoldDB" id="U1GHV7"/>
<evidence type="ECO:0000259" key="6">
    <source>
        <dbReference type="PROSITE" id="PS51096"/>
    </source>
</evidence>
<comment type="function">
    <text evidence="2">Component of the dihydroxyacetone kinase complex, which is responsible for the phosphoenolpyruvate (PEP)-dependent phosphorylation of dihydroxyacetone. DhaM serves as the phosphoryl donor. Is phosphorylated by phosphoenolpyruvate in an EI- and HPr-dependent reaction, and a phosphorelay system on histidine residues finally leads to phosphoryl transfer to DhaL and dihydroxyacetone.</text>
</comment>
<dbReference type="PANTHER" id="PTHR38594:SF1">
    <property type="entry name" value="PEP-DEPENDENT DIHYDROXYACETONE KINASE, PHOSPHORYL DONOR SUBUNIT DHAM"/>
    <property type="match status" value="1"/>
</dbReference>
<dbReference type="EMBL" id="AOSS01000214">
    <property type="protein sequence ID" value="ERF56439.1"/>
    <property type="molecule type" value="Genomic_DNA"/>
</dbReference>
<organism evidence="7 8">
    <name type="scientific">Cutibacterium granulosum DSM 20700</name>
    <dbReference type="NCBI Taxonomy" id="1160719"/>
    <lineage>
        <taxon>Bacteria</taxon>
        <taxon>Bacillati</taxon>
        <taxon>Actinomycetota</taxon>
        <taxon>Actinomycetes</taxon>
        <taxon>Propionibacteriales</taxon>
        <taxon>Propionibacteriaceae</taxon>
        <taxon>Cutibacterium</taxon>
    </lineage>
</organism>
<dbReference type="InterPro" id="IPR004701">
    <property type="entry name" value="PTS_EIIA_man-typ"/>
</dbReference>
<comment type="subunit">
    <text evidence="5">Homodimer. The dihydroxyacetone kinase complex is composed of a homodimer of DhaM, a homodimer of DhaK and the subunit DhaL.</text>
</comment>
<evidence type="ECO:0000256" key="2">
    <source>
        <dbReference type="ARBA" id="ARBA00002788"/>
    </source>
</evidence>
<keyword evidence="8" id="KW-1185">Reference proteome</keyword>
<dbReference type="EC" id="2.7.1.121" evidence="3"/>
<keyword evidence="4 7" id="KW-0808">Transferase</keyword>
<dbReference type="Gene3D" id="3.40.50.510">
    <property type="entry name" value="Phosphotransferase system, mannose-type IIA component"/>
    <property type="match status" value="1"/>
</dbReference>
<dbReference type="PANTHER" id="PTHR38594">
    <property type="entry name" value="PEP-DEPENDENT DIHYDROXYACETONE KINASE, PHOSPHORYL DONOR SUBUNIT DHAM"/>
    <property type="match status" value="1"/>
</dbReference>
<dbReference type="GO" id="GO:0047324">
    <property type="term" value="F:phosphoenolpyruvate-glycerone phosphotransferase activity"/>
    <property type="evidence" value="ECO:0007669"/>
    <property type="project" value="UniProtKB-EC"/>
</dbReference>
<reference evidence="7 8" key="1">
    <citation type="journal article" date="2013" name="BMC Genomics">
        <title>Comparative genomics reveals distinct host-interacting traits of three major human-associated propionibacteria.</title>
        <authorList>
            <person name="Mak T.N."/>
            <person name="Schmid M."/>
            <person name="Brzuszkiewicz E."/>
            <person name="Zeng G."/>
            <person name="Meyer R."/>
            <person name="Sfanos K.S."/>
            <person name="Brinkmann V."/>
            <person name="Meyer T.F."/>
            <person name="Bruggemann H."/>
        </authorList>
    </citation>
    <scope>NUCLEOTIDE SEQUENCE [LARGE SCALE GENOMIC DNA]</scope>
    <source>
        <strain evidence="7 8">DSM 20700</strain>
    </source>
</reference>
<dbReference type="SUPFAM" id="SSF53062">
    <property type="entry name" value="PTS system fructose IIA component-like"/>
    <property type="match status" value="1"/>
</dbReference>
<dbReference type="Proteomes" id="UP000016307">
    <property type="component" value="Unassembled WGS sequence"/>
</dbReference>
<dbReference type="GO" id="GO:0016020">
    <property type="term" value="C:membrane"/>
    <property type="evidence" value="ECO:0007669"/>
    <property type="project" value="InterPro"/>
</dbReference>
<gene>
    <name evidence="7" type="ORF">H641_05788</name>
</gene>
<comment type="catalytic activity">
    <reaction evidence="1">
        <text>dihydroxyacetone + phosphoenolpyruvate = dihydroxyacetone phosphate + pyruvate</text>
        <dbReference type="Rhea" id="RHEA:18381"/>
        <dbReference type="ChEBI" id="CHEBI:15361"/>
        <dbReference type="ChEBI" id="CHEBI:16016"/>
        <dbReference type="ChEBI" id="CHEBI:57642"/>
        <dbReference type="ChEBI" id="CHEBI:58702"/>
        <dbReference type="EC" id="2.7.1.121"/>
    </reaction>
</comment>
<dbReference type="PROSITE" id="PS51096">
    <property type="entry name" value="PTS_EIIA_TYPE_4"/>
    <property type="match status" value="1"/>
</dbReference>
<feature type="domain" description="PTS EIIA type-4" evidence="6">
    <location>
        <begin position="8"/>
        <end position="141"/>
    </location>
</feature>
<evidence type="ECO:0000313" key="8">
    <source>
        <dbReference type="Proteomes" id="UP000016307"/>
    </source>
</evidence>
<evidence type="ECO:0000256" key="3">
    <source>
        <dbReference type="ARBA" id="ARBA00012095"/>
    </source>
</evidence>
<evidence type="ECO:0000256" key="4">
    <source>
        <dbReference type="ARBA" id="ARBA00022679"/>
    </source>
</evidence>
<dbReference type="InterPro" id="IPR039643">
    <property type="entry name" value="DhaM"/>
</dbReference>
<evidence type="ECO:0000256" key="5">
    <source>
        <dbReference type="ARBA" id="ARBA00046577"/>
    </source>
</evidence>
<dbReference type="PATRIC" id="fig|1160719.4.peg.1097"/>
<dbReference type="GO" id="GO:0009401">
    <property type="term" value="P:phosphoenolpyruvate-dependent sugar phosphotransferase system"/>
    <property type="evidence" value="ECO:0007669"/>
    <property type="project" value="InterPro"/>
</dbReference>
<evidence type="ECO:0000313" key="7">
    <source>
        <dbReference type="EMBL" id="ERF56439.1"/>
    </source>
</evidence>
<accession>U1GHV7</accession>
<proteinExistence type="predicted"/>
<dbReference type="NCBIfam" id="TIGR02364">
    <property type="entry name" value="dha_pts"/>
    <property type="match status" value="1"/>
</dbReference>
<name>U1GHV7_9ACTN</name>